<evidence type="ECO:0000313" key="1">
    <source>
        <dbReference type="EMBL" id="JAH95877.1"/>
    </source>
</evidence>
<accession>A0A0E9WZG9</accession>
<name>A0A0E9WZG9_ANGAN</name>
<sequence length="61" mass="7034">MSDVTLHHHSLRSHIRAAQRHHTLQWKRCNGQNTPPFAQVLLRFGMAVELPPLRLSRSLAD</sequence>
<dbReference type="AlphaFoldDB" id="A0A0E9WZG9"/>
<reference evidence="1" key="2">
    <citation type="journal article" date="2015" name="Fish Shellfish Immunol.">
        <title>Early steps in the European eel (Anguilla anguilla)-Vibrio vulnificus interaction in the gills: Role of the RtxA13 toxin.</title>
        <authorList>
            <person name="Callol A."/>
            <person name="Pajuelo D."/>
            <person name="Ebbesson L."/>
            <person name="Teles M."/>
            <person name="MacKenzie S."/>
            <person name="Amaro C."/>
        </authorList>
    </citation>
    <scope>NUCLEOTIDE SEQUENCE</scope>
</reference>
<proteinExistence type="predicted"/>
<protein>
    <submittedName>
        <fullName evidence="1">Uncharacterized protein</fullName>
    </submittedName>
</protein>
<organism evidence="1">
    <name type="scientific">Anguilla anguilla</name>
    <name type="common">European freshwater eel</name>
    <name type="synonym">Muraena anguilla</name>
    <dbReference type="NCBI Taxonomy" id="7936"/>
    <lineage>
        <taxon>Eukaryota</taxon>
        <taxon>Metazoa</taxon>
        <taxon>Chordata</taxon>
        <taxon>Craniata</taxon>
        <taxon>Vertebrata</taxon>
        <taxon>Euteleostomi</taxon>
        <taxon>Actinopterygii</taxon>
        <taxon>Neopterygii</taxon>
        <taxon>Teleostei</taxon>
        <taxon>Anguilliformes</taxon>
        <taxon>Anguillidae</taxon>
        <taxon>Anguilla</taxon>
    </lineage>
</organism>
<reference evidence="1" key="1">
    <citation type="submission" date="2014-11" db="EMBL/GenBank/DDBJ databases">
        <authorList>
            <person name="Amaro Gonzalez C."/>
        </authorList>
    </citation>
    <scope>NUCLEOTIDE SEQUENCE</scope>
</reference>
<dbReference type="EMBL" id="GBXM01012700">
    <property type="protein sequence ID" value="JAH95877.1"/>
    <property type="molecule type" value="Transcribed_RNA"/>
</dbReference>